<reference evidence="1 2" key="1">
    <citation type="submission" date="2019-02" db="EMBL/GenBank/DDBJ databases">
        <title>Deep-cultivation of Planctomycetes and their phenomic and genomic characterization uncovers novel biology.</title>
        <authorList>
            <person name="Wiegand S."/>
            <person name="Jogler M."/>
            <person name="Boedeker C."/>
            <person name="Pinto D."/>
            <person name="Vollmers J."/>
            <person name="Rivas-Marin E."/>
            <person name="Kohn T."/>
            <person name="Peeters S.H."/>
            <person name="Heuer A."/>
            <person name="Rast P."/>
            <person name="Oberbeckmann S."/>
            <person name="Bunk B."/>
            <person name="Jeske O."/>
            <person name="Meyerdierks A."/>
            <person name="Storesund J.E."/>
            <person name="Kallscheuer N."/>
            <person name="Luecker S."/>
            <person name="Lage O.M."/>
            <person name="Pohl T."/>
            <person name="Merkel B.J."/>
            <person name="Hornburger P."/>
            <person name="Mueller R.-W."/>
            <person name="Bruemmer F."/>
            <person name="Labrenz M."/>
            <person name="Spormann A.M."/>
            <person name="Op Den Camp H."/>
            <person name="Overmann J."/>
            <person name="Amann R."/>
            <person name="Jetten M.S.M."/>
            <person name="Mascher T."/>
            <person name="Medema M.H."/>
            <person name="Devos D.P."/>
            <person name="Kaster A.-K."/>
            <person name="Ovreas L."/>
            <person name="Rohde M."/>
            <person name="Galperin M.Y."/>
            <person name="Jogler C."/>
        </authorList>
    </citation>
    <scope>NUCLEOTIDE SEQUENCE [LARGE SCALE GENOMIC DNA]</scope>
    <source>
        <strain evidence="1 2">KOR42</strain>
    </source>
</reference>
<keyword evidence="2" id="KW-1185">Reference proteome</keyword>
<evidence type="ECO:0000313" key="2">
    <source>
        <dbReference type="Proteomes" id="UP000317243"/>
    </source>
</evidence>
<evidence type="ECO:0000313" key="1">
    <source>
        <dbReference type="EMBL" id="TWT49020.1"/>
    </source>
</evidence>
<accession>A0A5C5WEH5</accession>
<sequence>MQFQIWLNHHDTTNQHQRLVDVGLGDWTDLDCFQGPGPERKDGWIYLRTSPTQRGPLDGEIEWVSALPVGGNAGRYHIGFVKGQNPTPMDLARPYQFPGIWRSLGDGHRWLIPIPKQIPPAMIYQADGTVGFQPLRQMHGHFIRATYVDQVHAWEKLLLSADGFTQINVDELMSFAVEALTVNYFITPEVINRLQLLTTPIAKEIMFAAVGAITAKNLAEVLK</sequence>
<organism evidence="1 2">
    <name type="scientific">Thalassoglobus neptunius</name>
    <dbReference type="NCBI Taxonomy" id="1938619"/>
    <lineage>
        <taxon>Bacteria</taxon>
        <taxon>Pseudomonadati</taxon>
        <taxon>Planctomycetota</taxon>
        <taxon>Planctomycetia</taxon>
        <taxon>Planctomycetales</taxon>
        <taxon>Planctomycetaceae</taxon>
        <taxon>Thalassoglobus</taxon>
    </lineage>
</organism>
<name>A0A5C5WEH5_9PLAN</name>
<dbReference type="AlphaFoldDB" id="A0A5C5WEH5"/>
<dbReference type="EMBL" id="SIHI01000019">
    <property type="protein sequence ID" value="TWT49020.1"/>
    <property type="molecule type" value="Genomic_DNA"/>
</dbReference>
<proteinExistence type="predicted"/>
<gene>
    <name evidence="1" type="ORF">KOR42_39360</name>
</gene>
<comment type="caution">
    <text evidence="1">The sequence shown here is derived from an EMBL/GenBank/DDBJ whole genome shotgun (WGS) entry which is preliminary data.</text>
</comment>
<dbReference type="OrthoDB" id="271728at2"/>
<dbReference type="Proteomes" id="UP000317243">
    <property type="component" value="Unassembled WGS sequence"/>
</dbReference>
<protein>
    <submittedName>
        <fullName evidence="1">Uncharacterized protein</fullName>
    </submittedName>
</protein>
<dbReference type="RefSeq" id="WP_146511354.1">
    <property type="nucleotide sequence ID" value="NZ_SIHI01000019.1"/>
</dbReference>